<dbReference type="AlphaFoldDB" id="A0A517PXY7"/>
<protein>
    <submittedName>
        <fullName evidence="1">Uncharacterized protein</fullName>
    </submittedName>
</protein>
<evidence type="ECO:0000313" key="1">
    <source>
        <dbReference type="EMBL" id="QDT24250.1"/>
    </source>
</evidence>
<gene>
    <name evidence="1" type="ORF">HG66A1_60820</name>
</gene>
<proteinExistence type="predicted"/>
<accession>A0A517PXY7</accession>
<organism evidence="1 2">
    <name type="scientific">Gimesia chilikensis</name>
    <dbReference type="NCBI Taxonomy" id="2605989"/>
    <lineage>
        <taxon>Bacteria</taxon>
        <taxon>Pseudomonadati</taxon>
        <taxon>Planctomycetota</taxon>
        <taxon>Planctomycetia</taxon>
        <taxon>Planctomycetales</taxon>
        <taxon>Planctomycetaceae</taxon>
        <taxon>Gimesia</taxon>
    </lineage>
</organism>
<dbReference type="Proteomes" id="UP000320421">
    <property type="component" value="Chromosome"/>
</dbReference>
<dbReference type="EMBL" id="CP036266">
    <property type="protein sequence ID" value="QDT24250.1"/>
    <property type="molecule type" value="Genomic_DNA"/>
</dbReference>
<reference evidence="1 2" key="1">
    <citation type="submission" date="2019-02" db="EMBL/GenBank/DDBJ databases">
        <title>Deep-cultivation of Planctomycetes and their phenomic and genomic characterization uncovers novel biology.</title>
        <authorList>
            <person name="Wiegand S."/>
            <person name="Jogler M."/>
            <person name="Boedeker C."/>
            <person name="Pinto D."/>
            <person name="Vollmers J."/>
            <person name="Rivas-Marin E."/>
            <person name="Kohn T."/>
            <person name="Peeters S.H."/>
            <person name="Heuer A."/>
            <person name="Rast P."/>
            <person name="Oberbeckmann S."/>
            <person name="Bunk B."/>
            <person name="Jeske O."/>
            <person name="Meyerdierks A."/>
            <person name="Storesund J.E."/>
            <person name="Kallscheuer N."/>
            <person name="Luecker S."/>
            <person name="Lage O.M."/>
            <person name="Pohl T."/>
            <person name="Merkel B.J."/>
            <person name="Hornburger P."/>
            <person name="Mueller R.-W."/>
            <person name="Bruemmer F."/>
            <person name="Labrenz M."/>
            <person name="Spormann A.M."/>
            <person name="Op den Camp H."/>
            <person name="Overmann J."/>
            <person name="Amann R."/>
            <person name="Jetten M.S.M."/>
            <person name="Mascher T."/>
            <person name="Medema M.H."/>
            <person name="Devos D.P."/>
            <person name="Kaster A.-K."/>
            <person name="Ovreas L."/>
            <person name="Rohde M."/>
            <person name="Galperin M.Y."/>
            <person name="Jogler C."/>
        </authorList>
    </citation>
    <scope>NUCLEOTIDE SEQUENCE [LARGE SCALE GENOMIC DNA]</scope>
    <source>
        <strain evidence="1 2">HG66A1</strain>
    </source>
</reference>
<evidence type="ECO:0000313" key="2">
    <source>
        <dbReference type="Proteomes" id="UP000320421"/>
    </source>
</evidence>
<keyword evidence="2" id="KW-1185">Reference proteome</keyword>
<name>A0A517PXY7_9PLAN</name>
<sequence length="90" mass="9911">MPDGDILEVEFPIQEKGEKEMAVDLSDNVANHMLTQLMQTGTVAQNNFVTVQKIVDYDYLENKRMVTLDEAVGIREVASKVTPAGPSQAS</sequence>